<dbReference type="OrthoDB" id="2990595at2"/>
<gene>
    <name evidence="1" type="ORF">SAMD00020551_4330</name>
</gene>
<reference evidence="1 2" key="1">
    <citation type="submission" date="2013-06" db="EMBL/GenBank/DDBJ databases">
        <title>Whole genome shotgun sequence of Bacillus selenatarsenatis SF-1.</title>
        <authorList>
            <person name="Kuroda M."/>
            <person name="Sei K."/>
            <person name="Yamashita M."/>
            <person name="Ike M."/>
        </authorList>
    </citation>
    <scope>NUCLEOTIDE SEQUENCE [LARGE SCALE GENOMIC DNA]</scope>
    <source>
        <strain evidence="1 2">SF-1</strain>
    </source>
</reference>
<dbReference type="STRING" id="1321606.SAMD00020551_4330"/>
<evidence type="ECO:0000313" key="2">
    <source>
        <dbReference type="Proteomes" id="UP000031014"/>
    </source>
</evidence>
<dbReference type="RefSeq" id="WP_041967759.1">
    <property type="nucleotide sequence ID" value="NZ_BASE01000107.1"/>
</dbReference>
<dbReference type="Proteomes" id="UP000031014">
    <property type="component" value="Unassembled WGS sequence"/>
</dbReference>
<sequence length="98" mass="11803">MNQSHQYGRFYKQVKPALESKIEEFKIFGYEQVKEKELWDYLTKKKWKKPKEEVQMYEIIADILSAKIGDVMNFTTVEAFKLGDFTLDDEEERKELLK</sequence>
<proteinExistence type="predicted"/>
<organism evidence="1 2">
    <name type="scientific">Mesobacillus selenatarsenatis (strain DSM 18680 / JCM 14380 / FERM P-15431 / SF-1)</name>
    <dbReference type="NCBI Taxonomy" id="1321606"/>
    <lineage>
        <taxon>Bacteria</taxon>
        <taxon>Bacillati</taxon>
        <taxon>Bacillota</taxon>
        <taxon>Bacilli</taxon>
        <taxon>Bacillales</taxon>
        <taxon>Bacillaceae</taxon>
        <taxon>Mesobacillus</taxon>
    </lineage>
</organism>
<accession>A0A0A8XAU3</accession>
<dbReference type="EMBL" id="BASE01000107">
    <property type="protein sequence ID" value="GAM16157.1"/>
    <property type="molecule type" value="Genomic_DNA"/>
</dbReference>
<name>A0A0A8XAU3_MESS1</name>
<dbReference type="Pfam" id="PF13797">
    <property type="entry name" value="Post_transc_reg"/>
    <property type="match status" value="1"/>
</dbReference>
<comment type="caution">
    <text evidence="1">The sequence shown here is derived from an EMBL/GenBank/DDBJ whole genome shotgun (WGS) entry which is preliminary data.</text>
</comment>
<dbReference type="InterPro" id="IPR025716">
    <property type="entry name" value="Post-transcriptional_regulator"/>
</dbReference>
<evidence type="ECO:0000313" key="1">
    <source>
        <dbReference type="EMBL" id="GAM16157.1"/>
    </source>
</evidence>
<evidence type="ECO:0008006" key="3">
    <source>
        <dbReference type="Google" id="ProtNLM"/>
    </source>
</evidence>
<protein>
    <recommendedName>
        <fullName evidence="3">Post-transcriptional regulator</fullName>
    </recommendedName>
</protein>
<keyword evidence="2" id="KW-1185">Reference proteome</keyword>
<dbReference type="AlphaFoldDB" id="A0A0A8XAU3"/>